<name>A0A4Y2KBZ6_ARAVE</name>
<dbReference type="EMBL" id="BGPR01194199">
    <property type="protein sequence ID" value="GBM99846.1"/>
    <property type="molecule type" value="Genomic_DNA"/>
</dbReference>
<evidence type="ECO:0000313" key="2">
    <source>
        <dbReference type="EMBL" id="GBM99846.1"/>
    </source>
</evidence>
<dbReference type="EMBL" id="BGPR01194213">
    <property type="protein sequence ID" value="GBM99881.1"/>
    <property type="molecule type" value="Genomic_DNA"/>
</dbReference>
<comment type="caution">
    <text evidence="3">The sequence shown here is derived from an EMBL/GenBank/DDBJ whole genome shotgun (WGS) entry which is preliminary data.</text>
</comment>
<accession>A0A4Y2KBZ6</accession>
<protein>
    <submittedName>
        <fullName evidence="3">Uncharacterized protein</fullName>
    </submittedName>
</protein>
<evidence type="ECO:0000313" key="3">
    <source>
        <dbReference type="EMBL" id="GBM99881.1"/>
    </source>
</evidence>
<feature type="transmembrane region" description="Helical" evidence="1">
    <location>
        <begin position="56"/>
        <end position="76"/>
    </location>
</feature>
<dbReference type="Proteomes" id="UP000499080">
    <property type="component" value="Unassembled WGS sequence"/>
</dbReference>
<keyword evidence="1" id="KW-0472">Membrane</keyword>
<keyword evidence="1" id="KW-1133">Transmembrane helix</keyword>
<reference evidence="3 4" key="1">
    <citation type="journal article" date="2019" name="Sci. Rep.">
        <title>Orb-weaving spider Araneus ventricosus genome elucidates the spidroin gene catalogue.</title>
        <authorList>
            <person name="Kono N."/>
            <person name="Nakamura H."/>
            <person name="Ohtoshi R."/>
            <person name="Moran D.A.P."/>
            <person name="Shinohara A."/>
            <person name="Yoshida Y."/>
            <person name="Fujiwara M."/>
            <person name="Mori M."/>
            <person name="Tomita M."/>
            <person name="Arakawa K."/>
        </authorList>
    </citation>
    <scope>NUCLEOTIDE SEQUENCE [LARGE SCALE GENOMIC DNA]</scope>
</reference>
<keyword evidence="1" id="KW-0812">Transmembrane</keyword>
<gene>
    <name evidence="2" type="ORF">AVEN_11083_1</name>
    <name evidence="3" type="ORF">AVEN_63115_1</name>
</gene>
<proteinExistence type="predicted"/>
<keyword evidence="4" id="KW-1185">Reference proteome</keyword>
<dbReference type="AlphaFoldDB" id="A0A4Y2KBZ6"/>
<evidence type="ECO:0000313" key="4">
    <source>
        <dbReference type="Proteomes" id="UP000499080"/>
    </source>
</evidence>
<organism evidence="3 4">
    <name type="scientific">Araneus ventricosus</name>
    <name type="common">Orbweaver spider</name>
    <name type="synonym">Epeira ventricosa</name>
    <dbReference type="NCBI Taxonomy" id="182803"/>
    <lineage>
        <taxon>Eukaryota</taxon>
        <taxon>Metazoa</taxon>
        <taxon>Ecdysozoa</taxon>
        <taxon>Arthropoda</taxon>
        <taxon>Chelicerata</taxon>
        <taxon>Arachnida</taxon>
        <taxon>Araneae</taxon>
        <taxon>Araneomorphae</taxon>
        <taxon>Entelegynae</taxon>
        <taxon>Araneoidea</taxon>
        <taxon>Araneidae</taxon>
        <taxon>Araneus</taxon>
    </lineage>
</organism>
<dbReference type="OrthoDB" id="6421446at2759"/>
<evidence type="ECO:0000256" key="1">
    <source>
        <dbReference type="SAM" id="Phobius"/>
    </source>
</evidence>
<feature type="transmembrane region" description="Helical" evidence="1">
    <location>
        <begin position="172"/>
        <end position="190"/>
    </location>
</feature>
<sequence length="192" mass="21884">MVALMLGVFYYEYSEFLHRFHSSLRIESKSFHRSEISSQVQMHTLLFKVVHDLEEATSLICFFFLCSQMTAMYYTLAAFMNPPGGWLSVPQKCEIAVVLALDPLSVIGIIACSSKINKEYQKCLKAITLLKGRLVMQQSSDREHILQYLAVMQEKQFPTLSAYGVVELNSKFVLGIFGSLFTYSLLILNLKK</sequence>